<reference evidence="2" key="1">
    <citation type="journal article" date="2014" name="Int. J. Syst. Evol. Microbiol.">
        <title>Complete genome sequence of Corynebacterium casei LMG S-19264T (=DSM 44701T), isolated from a smear-ripened cheese.</title>
        <authorList>
            <consortium name="US DOE Joint Genome Institute (JGI-PGF)"/>
            <person name="Walter F."/>
            <person name="Albersmeier A."/>
            <person name="Kalinowski J."/>
            <person name="Ruckert C."/>
        </authorList>
    </citation>
    <scope>NUCLEOTIDE SEQUENCE</scope>
    <source>
        <strain evidence="2">JCM 14371</strain>
    </source>
</reference>
<sequence>MTAHSEQRATFDHLVFASRDLTSGMDWVETHLGMRPTPGGEHGYFGTHNALLPFQRGYLEVIAINPAAPQPTHPRWFELDTPAMHERLRSGPALIHWVAGVTSIERAVRRSTEDHGDVLALSRGTNRWQLTVPPDGSLPMQGVLPSLIQWESLAPNARPPGSDMTLERLHLRTPHPERLHAALDALGFIGTPLDVTQGDAALRATFQTAGGPVTLP</sequence>
<evidence type="ECO:0000313" key="2">
    <source>
        <dbReference type="EMBL" id="GGJ80615.1"/>
    </source>
</evidence>
<dbReference type="Proteomes" id="UP000635726">
    <property type="component" value="Unassembled WGS sequence"/>
</dbReference>
<evidence type="ECO:0000259" key="1">
    <source>
        <dbReference type="Pfam" id="PF13468"/>
    </source>
</evidence>
<dbReference type="Pfam" id="PF13468">
    <property type="entry name" value="Glyoxalase_3"/>
    <property type="match status" value="1"/>
</dbReference>
<accession>A0A917PJA5</accession>
<protein>
    <submittedName>
        <fullName evidence="2">Glyoxalase</fullName>
    </submittedName>
</protein>
<dbReference type="SUPFAM" id="SSF54593">
    <property type="entry name" value="Glyoxalase/Bleomycin resistance protein/Dihydroxybiphenyl dioxygenase"/>
    <property type="match status" value="1"/>
</dbReference>
<reference evidence="2" key="2">
    <citation type="submission" date="2020-09" db="EMBL/GenBank/DDBJ databases">
        <authorList>
            <person name="Sun Q."/>
            <person name="Ohkuma M."/>
        </authorList>
    </citation>
    <scope>NUCLEOTIDE SEQUENCE</scope>
    <source>
        <strain evidence="2">JCM 14371</strain>
    </source>
</reference>
<dbReference type="InterPro" id="IPR025870">
    <property type="entry name" value="Glyoxalase-like_dom"/>
</dbReference>
<keyword evidence="3" id="KW-1185">Reference proteome</keyword>
<dbReference type="RefSeq" id="WP_188963683.1">
    <property type="nucleotide sequence ID" value="NZ_BMOE01000009.1"/>
</dbReference>
<evidence type="ECO:0000313" key="3">
    <source>
        <dbReference type="Proteomes" id="UP000635726"/>
    </source>
</evidence>
<dbReference type="AlphaFoldDB" id="A0A917PJA5"/>
<dbReference type="EMBL" id="BMOE01000009">
    <property type="protein sequence ID" value="GGJ80615.1"/>
    <property type="molecule type" value="Genomic_DNA"/>
</dbReference>
<gene>
    <name evidence="2" type="ORF">GCM10008939_25600</name>
</gene>
<organism evidence="2 3">
    <name type="scientific">Deinococcus aquiradiocola</name>
    <dbReference type="NCBI Taxonomy" id="393059"/>
    <lineage>
        <taxon>Bacteria</taxon>
        <taxon>Thermotogati</taxon>
        <taxon>Deinococcota</taxon>
        <taxon>Deinococci</taxon>
        <taxon>Deinococcales</taxon>
        <taxon>Deinococcaceae</taxon>
        <taxon>Deinococcus</taxon>
    </lineage>
</organism>
<proteinExistence type="predicted"/>
<dbReference type="Gene3D" id="3.10.180.10">
    <property type="entry name" value="2,3-Dihydroxybiphenyl 1,2-Dioxygenase, domain 1"/>
    <property type="match status" value="1"/>
</dbReference>
<feature type="domain" description="Glyoxalase-like" evidence="1">
    <location>
        <begin position="11"/>
        <end position="186"/>
    </location>
</feature>
<name>A0A917PJA5_9DEIO</name>
<dbReference type="InterPro" id="IPR029068">
    <property type="entry name" value="Glyas_Bleomycin-R_OHBP_Dase"/>
</dbReference>
<comment type="caution">
    <text evidence="2">The sequence shown here is derived from an EMBL/GenBank/DDBJ whole genome shotgun (WGS) entry which is preliminary data.</text>
</comment>